<dbReference type="PANTHER" id="PTHR45947">
    <property type="entry name" value="SULFOQUINOVOSYL TRANSFERASE SQD2"/>
    <property type="match status" value="1"/>
</dbReference>
<comment type="caution">
    <text evidence="3">The sequence shown here is derived from an EMBL/GenBank/DDBJ whole genome shotgun (WGS) entry which is preliminary data.</text>
</comment>
<accession>A0A402BIM5</accession>
<reference evidence="4" key="1">
    <citation type="submission" date="2018-12" db="EMBL/GenBank/DDBJ databases">
        <title>Tengunoibacter tsumagoiensis gen. nov., sp. nov., Dictyobacter kobayashii sp. nov., D. alpinus sp. nov., and D. joshuensis sp. nov. and description of Dictyobacteraceae fam. nov. within the order Ktedonobacterales isolated from Tengu-no-mugimeshi.</title>
        <authorList>
            <person name="Wang C.M."/>
            <person name="Zheng Y."/>
            <person name="Sakai Y."/>
            <person name="Toyoda A."/>
            <person name="Minakuchi Y."/>
            <person name="Abe K."/>
            <person name="Yokota A."/>
            <person name="Yabe S."/>
        </authorList>
    </citation>
    <scope>NUCLEOTIDE SEQUENCE [LARGE SCALE GENOMIC DNA]</scope>
    <source>
        <strain evidence="4">Uno16</strain>
    </source>
</reference>
<dbReference type="EMBL" id="BIFT01000002">
    <property type="protein sequence ID" value="GCE31107.1"/>
    <property type="molecule type" value="Genomic_DNA"/>
</dbReference>
<dbReference type="Pfam" id="PF00534">
    <property type="entry name" value="Glycos_transf_1"/>
    <property type="match status" value="1"/>
</dbReference>
<dbReference type="OrthoDB" id="9811902at2"/>
<gene>
    <name evidence="3" type="ORF">KDA_65910</name>
</gene>
<keyword evidence="4" id="KW-1185">Reference proteome</keyword>
<organism evidence="3 4">
    <name type="scientific">Dictyobacter alpinus</name>
    <dbReference type="NCBI Taxonomy" id="2014873"/>
    <lineage>
        <taxon>Bacteria</taxon>
        <taxon>Bacillati</taxon>
        <taxon>Chloroflexota</taxon>
        <taxon>Ktedonobacteria</taxon>
        <taxon>Ktedonobacterales</taxon>
        <taxon>Dictyobacteraceae</taxon>
        <taxon>Dictyobacter</taxon>
    </lineage>
</organism>
<dbReference type="CDD" id="cd03794">
    <property type="entry name" value="GT4_WbuB-like"/>
    <property type="match status" value="1"/>
</dbReference>
<dbReference type="Gene3D" id="3.40.50.2000">
    <property type="entry name" value="Glycogen Phosphorylase B"/>
    <property type="match status" value="2"/>
</dbReference>
<dbReference type="Proteomes" id="UP000287171">
    <property type="component" value="Unassembled WGS sequence"/>
</dbReference>
<dbReference type="PANTHER" id="PTHR45947:SF3">
    <property type="entry name" value="SULFOQUINOVOSYL TRANSFERASE SQD2"/>
    <property type="match status" value="1"/>
</dbReference>
<dbReference type="InterPro" id="IPR001296">
    <property type="entry name" value="Glyco_trans_1"/>
</dbReference>
<protein>
    <submittedName>
        <fullName evidence="3">Glycosyltransferase WbuB</fullName>
    </submittedName>
</protein>
<evidence type="ECO:0000259" key="1">
    <source>
        <dbReference type="Pfam" id="PF00534"/>
    </source>
</evidence>
<evidence type="ECO:0000259" key="2">
    <source>
        <dbReference type="Pfam" id="PF13579"/>
    </source>
</evidence>
<feature type="domain" description="Glycosyltransferase subfamily 4-like N-terminal" evidence="2">
    <location>
        <begin position="17"/>
        <end position="201"/>
    </location>
</feature>
<keyword evidence="3" id="KW-0808">Transferase</keyword>
<evidence type="ECO:0000313" key="3">
    <source>
        <dbReference type="EMBL" id="GCE31107.1"/>
    </source>
</evidence>
<dbReference type="GO" id="GO:0016758">
    <property type="term" value="F:hexosyltransferase activity"/>
    <property type="evidence" value="ECO:0007669"/>
    <property type="project" value="TreeGrafter"/>
</dbReference>
<dbReference type="InterPro" id="IPR028098">
    <property type="entry name" value="Glyco_trans_4-like_N"/>
</dbReference>
<sequence>MHILFISRYYYPDKAAAAVCVGETAKRLVHFGHQVTVLTTFPSYPTGVVSPEYRGRLRQIEFIDGVRVIRTWSYASANRGFFKRICSYLSFGCLAALIAQTALGAPDLIIVESPPLLNVIVAHLIAWRQHIPFIFWVADLWPEAAIQLGALRNPILIKLAQWLEWQTYQRAQLVWTVTEGMYAALIKRGLQPEKVFFLPNGVDTRRFHPIPQAEARKQLSWPELFTVLYAGTHGLTHGLGTLLDVAEKLREQSAIHFLLIGDGAEKATLMAQAQQRQLTNIHFLPPLSHEEIPLALAASDICLAHTRKLPLFESMLPMKMFEAMACGRPLLLALNGEACRVAVQEAGAAIHCEPENPEALVMGIAYLYTHPDVVARLSQNGRNYIQTHFDYDYLTARLHEQLQQLIAQTDC</sequence>
<dbReference type="Pfam" id="PF13579">
    <property type="entry name" value="Glyco_trans_4_4"/>
    <property type="match status" value="1"/>
</dbReference>
<dbReference type="SUPFAM" id="SSF53756">
    <property type="entry name" value="UDP-Glycosyltransferase/glycogen phosphorylase"/>
    <property type="match status" value="1"/>
</dbReference>
<dbReference type="RefSeq" id="WP_126631108.1">
    <property type="nucleotide sequence ID" value="NZ_BIFT01000002.1"/>
</dbReference>
<name>A0A402BIM5_9CHLR</name>
<proteinExistence type="predicted"/>
<dbReference type="AlphaFoldDB" id="A0A402BIM5"/>
<dbReference type="InterPro" id="IPR050194">
    <property type="entry name" value="Glycosyltransferase_grp1"/>
</dbReference>
<evidence type="ECO:0000313" key="4">
    <source>
        <dbReference type="Proteomes" id="UP000287171"/>
    </source>
</evidence>
<feature type="domain" description="Glycosyl transferase family 1" evidence="1">
    <location>
        <begin position="214"/>
        <end position="383"/>
    </location>
</feature>